<feature type="domain" description="SLH" evidence="2">
    <location>
        <begin position="337"/>
        <end position="393"/>
    </location>
</feature>
<keyword evidence="3" id="KW-0119">Carbohydrate metabolism</keyword>
<dbReference type="InterPro" id="IPR008930">
    <property type="entry name" value="Terpenoid_cyclase/PrenylTrfase"/>
</dbReference>
<organism evidence="3 4">
    <name type="scientific">Urinicoccus massiliensis</name>
    <dbReference type="NCBI Taxonomy" id="1723382"/>
    <lineage>
        <taxon>Bacteria</taxon>
        <taxon>Bacillati</taxon>
        <taxon>Bacillota</taxon>
        <taxon>Tissierellia</taxon>
        <taxon>Tissierellales</taxon>
        <taxon>Peptoniphilaceae</taxon>
        <taxon>Urinicoccus</taxon>
    </lineage>
</organism>
<keyword evidence="4" id="KW-1185">Reference proteome</keyword>
<dbReference type="InterPro" id="IPR001119">
    <property type="entry name" value="SLH_dom"/>
</dbReference>
<dbReference type="GO" id="GO:0031176">
    <property type="term" value="F:endo-1,4-beta-xylanase activity"/>
    <property type="evidence" value="ECO:0007669"/>
    <property type="project" value="UniProtKB-EC"/>
</dbReference>
<evidence type="ECO:0000259" key="2">
    <source>
        <dbReference type="PROSITE" id="PS51272"/>
    </source>
</evidence>
<dbReference type="Proteomes" id="UP000377798">
    <property type="component" value="Unassembled WGS sequence"/>
</dbReference>
<dbReference type="CDD" id="cd00688">
    <property type="entry name" value="ISOPREN_C2_like"/>
    <property type="match status" value="1"/>
</dbReference>
<dbReference type="PANTHER" id="PTHR43308">
    <property type="entry name" value="OUTER MEMBRANE PROTEIN ALPHA-RELATED"/>
    <property type="match status" value="1"/>
</dbReference>
<reference evidence="3 4" key="1">
    <citation type="submission" date="2019-02" db="EMBL/GenBank/DDBJ databases">
        <authorList>
            <consortium name="Pathogen Informatics"/>
        </authorList>
    </citation>
    <scope>NUCLEOTIDE SEQUENCE [LARGE SCALE GENOMIC DNA]</scope>
    <source>
        <strain evidence="3 4">3012STDY7089603</strain>
    </source>
</reference>
<feature type="domain" description="SLH" evidence="2">
    <location>
        <begin position="460"/>
        <end position="512"/>
    </location>
</feature>
<dbReference type="AlphaFoldDB" id="A0A8H2QSB4"/>
<feature type="domain" description="SLH" evidence="2">
    <location>
        <begin position="394"/>
        <end position="457"/>
    </location>
</feature>
<dbReference type="GO" id="GO:0045493">
    <property type="term" value="P:xylan catabolic process"/>
    <property type="evidence" value="ECO:0007669"/>
    <property type="project" value="UniProtKB-KW"/>
</dbReference>
<evidence type="ECO:0000313" key="3">
    <source>
        <dbReference type="EMBL" id="VFB15700.1"/>
    </source>
</evidence>
<feature type="signal peptide" evidence="1">
    <location>
        <begin position="1"/>
        <end position="23"/>
    </location>
</feature>
<keyword evidence="3" id="KW-0624">Polysaccharide degradation</keyword>
<accession>A0A8H2QSB4</accession>
<dbReference type="PROSITE" id="PS51272">
    <property type="entry name" value="SLH"/>
    <property type="match status" value="3"/>
</dbReference>
<evidence type="ECO:0000313" key="4">
    <source>
        <dbReference type="Proteomes" id="UP000377798"/>
    </source>
</evidence>
<name>A0A8H2QSB4_9FIRM</name>
<keyword evidence="3" id="KW-0326">Glycosidase</keyword>
<dbReference type="Gene3D" id="1.50.10.20">
    <property type="match status" value="1"/>
</dbReference>
<keyword evidence="3" id="KW-0378">Hydrolase</keyword>
<protein>
    <submittedName>
        <fullName evidence="3">Endo-1,4-beta-xylanase A</fullName>
        <ecNumber evidence="3">3.2.1.8</ecNumber>
    </submittedName>
</protein>
<dbReference type="RefSeq" id="WP_131748097.1">
    <property type="nucleotide sequence ID" value="NZ_CAACYI010000001.1"/>
</dbReference>
<dbReference type="InterPro" id="IPR051465">
    <property type="entry name" value="Cell_Envelope_Struct_Comp"/>
</dbReference>
<proteinExistence type="predicted"/>
<keyword evidence="1" id="KW-0732">Signal</keyword>
<dbReference type="EMBL" id="CAACYI010000001">
    <property type="protein sequence ID" value="VFB15700.1"/>
    <property type="molecule type" value="Genomic_DNA"/>
</dbReference>
<gene>
    <name evidence="3" type="primary">xynA1_5</name>
    <name evidence="3" type="ORF">NCTC13150_00202</name>
</gene>
<feature type="chain" id="PRO_5034097036" evidence="1">
    <location>
        <begin position="24"/>
        <end position="512"/>
    </location>
</feature>
<comment type="caution">
    <text evidence="3">The sequence shown here is derived from an EMBL/GenBank/DDBJ whole genome shotgun (WGS) entry which is preliminary data.</text>
</comment>
<dbReference type="Pfam" id="PF00395">
    <property type="entry name" value="SLH"/>
    <property type="match status" value="3"/>
</dbReference>
<keyword evidence="3" id="KW-0858">Xylan degradation</keyword>
<dbReference type="EC" id="3.2.1.8" evidence="3"/>
<sequence>MKRKITGLLALSLLFSLTGQVFASSRVNKEVAETAQFLYQTVDQPNFGTMAGEWTVLSLARSGERLPEGYLDSYYKRVETHVQAKNGDLSKNKFTEYSRIICALTAIGKDPRNVAGHDLVKPLSNFNSVIKQGLNGPIWALIALDTRGYDLSPIEPAQEQNSRDRMIGEILRREVKGGGWNLMGDKADPDMTAMALYALAPYKGQARVKGAIDRGVQALSDMQLPTGGYTTMGNENSESSAQAIIALTSLGIDPAKDYRFVKSDASGQKHSLVDALLSYKAPGGGFKHIHKESQANGMGTDQAMEALVALKRFEEGKSPLFNMKDVASQGGENKGGKSQEAFTDLEGNWAKDLILQSKGYGIANGSGTFQPGKAITRGEFAVGLVQGLNLSQRPGKAFKDVKDTDWYAADIKIATAHEIIFGRGDGNFDPKATITRQEAFSMLARSLNKEKADLAVLDQFKDKKDIAPWAQEACSVMVGKNLVKGRPEGLAPKAEISRAEAVQLIYQVAGVK</sequence>
<dbReference type="PANTHER" id="PTHR43308:SF5">
    <property type="entry name" value="S-LAYER PROTEIN _ PEPTIDOGLYCAN ENDO-BETA-N-ACETYLGLUCOSAMINIDASE"/>
    <property type="match status" value="1"/>
</dbReference>
<dbReference type="SUPFAM" id="SSF48239">
    <property type="entry name" value="Terpenoid cyclases/Protein prenyltransferases"/>
    <property type="match status" value="1"/>
</dbReference>
<evidence type="ECO:0000256" key="1">
    <source>
        <dbReference type="SAM" id="SignalP"/>
    </source>
</evidence>